<organism evidence="2">
    <name type="scientific">Megabalanus occator</name>
    <dbReference type="NCBI Taxonomy" id="1197702"/>
    <lineage>
        <taxon>Eukaryota</taxon>
        <taxon>Metazoa</taxon>
        <taxon>Ecdysozoa</taxon>
        <taxon>Arthropoda</taxon>
        <taxon>Crustacea</taxon>
        <taxon>Multicrustacea</taxon>
        <taxon>Cirripedia</taxon>
        <taxon>Thoracica</taxon>
        <taxon>Thoracicalcarea</taxon>
        <taxon>Balanomorpha</taxon>
        <taxon>Balanoidea</taxon>
        <taxon>Balanidae</taxon>
        <taxon>Megabalaninae</taxon>
        <taxon>Megabalanus</taxon>
    </lineage>
</organism>
<feature type="non-terminal residue" evidence="2">
    <location>
        <position position="1"/>
    </location>
</feature>
<feature type="region of interest" description="Disordered" evidence="1">
    <location>
        <begin position="1"/>
        <end position="51"/>
    </location>
</feature>
<feature type="non-terminal residue" evidence="2">
    <location>
        <position position="110"/>
    </location>
</feature>
<accession>L8B6R0</accession>
<dbReference type="EMBL" id="AB723934">
    <property type="protein sequence ID" value="BAM77818.1"/>
    <property type="molecule type" value="Genomic_DNA"/>
</dbReference>
<proteinExistence type="predicted"/>
<evidence type="ECO:0000313" key="2">
    <source>
        <dbReference type="EMBL" id="BAM77818.1"/>
    </source>
</evidence>
<protein>
    <submittedName>
        <fullName evidence="2">Histon 3</fullName>
    </submittedName>
</protein>
<dbReference type="AlphaFoldDB" id="L8B6R0"/>
<sequence length="110" mass="12216">HVSRPVARRPANSWPQRPLARARRPPAASRSPTATVPVPWRSVRSGATRRAPSCLSESCRSSVWCARSPRTSRRTCASRAVPSWRSRRPARPTWSVCLRTPTCALFTPSA</sequence>
<feature type="compositionally biased region" description="Low complexity" evidence="1">
    <location>
        <begin position="15"/>
        <end position="35"/>
    </location>
</feature>
<evidence type="ECO:0000256" key="1">
    <source>
        <dbReference type="SAM" id="MobiDB-lite"/>
    </source>
</evidence>
<name>L8B6R0_9CRUS</name>
<reference evidence="2" key="1">
    <citation type="journal article" date="2013" name="Mol. Phylogenet. Evol.">
        <title>Phylogenetic position and evolutionary history of the turtle and whale barnacles (Cirripedia: Balanomorpha: Coronuloidea).</title>
        <authorList>
            <person name="Hayashi R."/>
            <person name="Chan B.K.K."/>
            <person name="Simon-Blecher N."/>
            <person name="Watanabe H."/>
            <person name="Guy-Haim T."/>
            <person name="Yonezawa T."/>
            <person name="Levy Y."/>
            <person name="Shuto T."/>
            <person name="Achituv Y."/>
        </authorList>
    </citation>
    <scope>NUCLEOTIDE SEQUENCE</scope>
</reference>